<gene>
    <name evidence="7" type="ORF">H010_03597</name>
</gene>
<dbReference type="Pfam" id="PF03466">
    <property type="entry name" value="LysR_substrate"/>
    <property type="match status" value="1"/>
</dbReference>
<dbReference type="GO" id="GO:0043565">
    <property type="term" value="F:sequence-specific DNA binding"/>
    <property type="evidence" value="ECO:0007669"/>
    <property type="project" value="TreeGrafter"/>
</dbReference>
<protein>
    <submittedName>
        <fullName evidence="7">LysR family transcriptional regulator</fullName>
    </submittedName>
</protein>
<dbReference type="InterPro" id="IPR005119">
    <property type="entry name" value="LysR_subst-bd"/>
</dbReference>
<keyword evidence="3" id="KW-0238">DNA-binding</keyword>
<evidence type="ECO:0000256" key="2">
    <source>
        <dbReference type="ARBA" id="ARBA00023015"/>
    </source>
</evidence>
<dbReference type="SUPFAM" id="SSF53850">
    <property type="entry name" value="Periplasmic binding protein-like II"/>
    <property type="match status" value="1"/>
</dbReference>
<evidence type="ECO:0000256" key="5">
    <source>
        <dbReference type="SAM" id="MobiDB-lite"/>
    </source>
</evidence>
<dbReference type="Gene3D" id="3.40.190.290">
    <property type="match status" value="1"/>
</dbReference>
<feature type="domain" description="HTH lysR-type" evidence="6">
    <location>
        <begin position="1"/>
        <end position="59"/>
    </location>
</feature>
<dbReference type="Proteomes" id="UP001152876">
    <property type="component" value="Unassembled WGS sequence"/>
</dbReference>
<dbReference type="InterPro" id="IPR058163">
    <property type="entry name" value="LysR-type_TF_proteobact-type"/>
</dbReference>
<comment type="similarity">
    <text evidence="1">Belongs to the LysR transcriptional regulatory family.</text>
</comment>
<sequence length="327" mass="35560">MDKLRSMEVMVAVVDAGSFAAAASRLEISAVMVGKHIQQLEAHLGARLLQRSTRRHSLTEVGAAFYEDCKRVLEQVRWAESAVERSRAAPQGLLRVSAPVTLGSHTIAPLVAQFLLRYPKVRVDLQLTDGVADLAGEGIDAAVRIGRVADESLVARPLRPYRMMIAAAPAYLQRHGSPQSAADLARHVCLSHSVWQRRTEWTLHEGSQSYQWPEQARLTCNHGDGLRRAALAGLGLVMQPEVLLADDLASGQLVAVLQHCSPPARPVHLVYASDRRQLAQAEPFRDPRAARDRAAAALTPRCACPAIQGPRAASSPHSRACTATMPR</sequence>
<dbReference type="PANTHER" id="PTHR30537:SF5">
    <property type="entry name" value="HTH-TYPE TRANSCRIPTIONAL ACTIVATOR TTDR-RELATED"/>
    <property type="match status" value="1"/>
</dbReference>
<dbReference type="AlphaFoldDB" id="A0A9X4NN50"/>
<dbReference type="EMBL" id="AOGK01000002">
    <property type="protein sequence ID" value="MDG5974320.1"/>
    <property type="molecule type" value="Genomic_DNA"/>
</dbReference>
<keyword evidence="8" id="KW-1185">Reference proteome</keyword>
<dbReference type="InterPro" id="IPR000847">
    <property type="entry name" value="LysR_HTH_N"/>
</dbReference>
<accession>A0A9X4NN50</accession>
<evidence type="ECO:0000256" key="4">
    <source>
        <dbReference type="ARBA" id="ARBA00023163"/>
    </source>
</evidence>
<organism evidence="7 8">
    <name type="scientific">Hydrogenophaga taeniospiralis CCUG 15921</name>
    <dbReference type="NCBI Taxonomy" id="1281780"/>
    <lineage>
        <taxon>Bacteria</taxon>
        <taxon>Pseudomonadati</taxon>
        <taxon>Pseudomonadota</taxon>
        <taxon>Betaproteobacteria</taxon>
        <taxon>Burkholderiales</taxon>
        <taxon>Comamonadaceae</taxon>
        <taxon>Hydrogenophaga</taxon>
    </lineage>
</organism>
<evidence type="ECO:0000313" key="7">
    <source>
        <dbReference type="EMBL" id="MDG5974320.1"/>
    </source>
</evidence>
<dbReference type="Gene3D" id="1.10.10.10">
    <property type="entry name" value="Winged helix-like DNA-binding domain superfamily/Winged helix DNA-binding domain"/>
    <property type="match status" value="1"/>
</dbReference>
<keyword evidence="2" id="KW-0805">Transcription regulation</keyword>
<dbReference type="InterPro" id="IPR036390">
    <property type="entry name" value="WH_DNA-bd_sf"/>
</dbReference>
<keyword evidence="4" id="KW-0804">Transcription</keyword>
<dbReference type="FunFam" id="1.10.10.10:FF:000001">
    <property type="entry name" value="LysR family transcriptional regulator"/>
    <property type="match status" value="1"/>
</dbReference>
<reference evidence="7" key="1">
    <citation type="submission" date="2013-01" db="EMBL/GenBank/DDBJ databases">
        <title>Genome draft of Hydrogenophaga taeniospiralis 2K1.</title>
        <authorList>
            <person name="Gomila M."/>
            <person name="Lalucat J."/>
        </authorList>
    </citation>
    <scope>NUCLEOTIDE SEQUENCE</scope>
    <source>
        <strain evidence="7">CCUG 15921</strain>
    </source>
</reference>
<evidence type="ECO:0000259" key="6">
    <source>
        <dbReference type="PROSITE" id="PS50931"/>
    </source>
</evidence>
<name>A0A9X4NN50_9BURK</name>
<evidence type="ECO:0000256" key="3">
    <source>
        <dbReference type="ARBA" id="ARBA00023125"/>
    </source>
</evidence>
<dbReference type="InterPro" id="IPR036388">
    <property type="entry name" value="WH-like_DNA-bd_sf"/>
</dbReference>
<proteinExistence type="inferred from homology"/>
<dbReference type="PANTHER" id="PTHR30537">
    <property type="entry name" value="HTH-TYPE TRANSCRIPTIONAL REGULATOR"/>
    <property type="match status" value="1"/>
</dbReference>
<dbReference type="GO" id="GO:0006351">
    <property type="term" value="P:DNA-templated transcription"/>
    <property type="evidence" value="ECO:0007669"/>
    <property type="project" value="TreeGrafter"/>
</dbReference>
<dbReference type="PROSITE" id="PS50931">
    <property type="entry name" value="HTH_LYSR"/>
    <property type="match status" value="1"/>
</dbReference>
<evidence type="ECO:0000256" key="1">
    <source>
        <dbReference type="ARBA" id="ARBA00009437"/>
    </source>
</evidence>
<dbReference type="SUPFAM" id="SSF46785">
    <property type="entry name" value="Winged helix' DNA-binding domain"/>
    <property type="match status" value="1"/>
</dbReference>
<feature type="region of interest" description="Disordered" evidence="5">
    <location>
        <begin position="308"/>
        <end position="327"/>
    </location>
</feature>
<dbReference type="GO" id="GO:0003700">
    <property type="term" value="F:DNA-binding transcription factor activity"/>
    <property type="evidence" value="ECO:0007669"/>
    <property type="project" value="InterPro"/>
</dbReference>
<comment type="caution">
    <text evidence="7">The sequence shown here is derived from an EMBL/GenBank/DDBJ whole genome shotgun (WGS) entry which is preliminary data.</text>
</comment>
<dbReference type="Pfam" id="PF00126">
    <property type="entry name" value="HTH_1"/>
    <property type="match status" value="1"/>
</dbReference>
<evidence type="ECO:0000313" key="8">
    <source>
        <dbReference type="Proteomes" id="UP001152876"/>
    </source>
</evidence>